<name>A0ABU1TPJ0_9FLAO</name>
<dbReference type="SMART" id="SM00448">
    <property type="entry name" value="REC"/>
    <property type="match status" value="1"/>
</dbReference>
<dbReference type="PANTHER" id="PTHR44591:SF14">
    <property type="entry name" value="PROTEIN PILG"/>
    <property type="match status" value="1"/>
</dbReference>
<dbReference type="PANTHER" id="PTHR44591">
    <property type="entry name" value="STRESS RESPONSE REGULATOR PROTEIN 1"/>
    <property type="match status" value="1"/>
</dbReference>
<evidence type="ECO:0000256" key="1">
    <source>
        <dbReference type="ARBA" id="ARBA00022553"/>
    </source>
</evidence>
<dbReference type="SUPFAM" id="SSF52172">
    <property type="entry name" value="CheY-like"/>
    <property type="match status" value="1"/>
</dbReference>
<protein>
    <submittedName>
        <fullName evidence="5">CheY-like chemotaxis protein</fullName>
    </submittedName>
</protein>
<feature type="modified residue" description="4-aspartylphosphate" evidence="3">
    <location>
        <position position="61"/>
    </location>
</feature>
<evidence type="ECO:0000313" key="6">
    <source>
        <dbReference type="Proteomes" id="UP001255185"/>
    </source>
</evidence>
<evidence type="ECO:0000313" key="5">
    <source>
        <dbReference type="EMBL" id="MDR6967811.1"/>
    </source>
</evidence>
<dbReference type="Pfam" id="PF00072">
    <property type="entry name" value="Response_reg"/>
    <property type="match status" value="1"/>
</dbReference>
<feature type="domain" description="Response regulatory" evidence="4">
    <location>
        <begin position="8"/>
        <end position="128"/>
    </location>
</feature>
<keyword evidence="6" id="KW-1185">Reference proteome</keyword>
<accession>A0ABU1TPJ0</accession>
<organism evidence="5 6">
    <name type="scientific">Flavobacterium arsenatis</name>
    <dbReference type="NCBI Taxonomy" id="1484332"/>
    <lineage>
        <taxon>Bacteria</taxon>
        <taxon>Pseudomonadati</taxon>
        <taxon>Bacteroidota</taxon>
        <taxon>Flavobacteriia</taxon>
        <taxon>Flavobacteriales</taxon>
        <taxon>Flavobacteriaceae</taxon>
        <taxon>Flavobacterium</taxon>
    </lineage>
</organism>
<evidence type="ECO:0000259" key="4">
    <source>
        <dbReference type="PROSITE" id="PS50110"/>
    </source>
</evidence>
<evidence type="ECO:0000256" key="3">
    <source>
        <dbReference type="PROSITE-ProRule" id="PRU00169"/>
    </source>
</evidence>
<keyword evidence="1 3" id="KW-0597">Phosphoprotein</keyword>
<dbReference type="EMBL" id="JAVDVI010000006">
    <property type="protein sequence ID" value="MDR6967811.1"/>
    <property type="molecule type" value="Genomic_DNA"/>
</dbReference>
<dbReference type="InterPro" id="IPR001789">
    <property type="entry name" value="Sig_transdc_resp-reg_receiver"/>
</dbReference>
<dbReference type="InterPro" id="IPR050595">
    <property type="entry name" value="Bact_response_regulator"/>
</dbReference>
<sequence>MQLQKPLRIIIADDDFDEIDLLKIAFEKSSSFEIIACVNNGQEIIDAVKKNNKRPDVILTDMYMPILNGLEATEILRMNEENASISVIIFSTTINPSITEKASHLGIVGTLLKPFMMDDYQGLPNKVVEMLNSKVS</sequence>
<dbReference type="Gene3D" id="3.40.50.2300">
    <property type="match status" value="1"/>
</dbReference>
<keyword evidence="2" id="KW-0902">Two-component regulatory system</keyword>
<reference evidence="5 6" key="1">
    <citation type="submission" date="2023-07" db="EMBL/GenBank/DDBJ databases">
        <title>Sorghum-associated microbial communities from plants grown in Nebraska, USA.</title>
        <authorList>
            <person name="Schachtman D."/>
        </authorList>
    </citation>
    <scope>NUCLEOTIDE SEQUENCE [LARGE SCALE GENOMIC DNA]</scope>
    <source>
        <strain evidence="5 6">3773</strain>
    </source>
</reference>
<dbReference type="InterPro" id="IPR011006">
    <property type="entry name" value="CheY-like_superfamily"/>
</dbReference>
<comment type="caution">
    <text evidence="5">The sequence shown here is derived from an EMBL/GenBank/DDBJ whole genome shotgun (WGS) entry which is preliminary data.</text>
</comment>
<proteinExistence type="predicted"/>
<dbReference type="RefSeq" id="WP_310026125.1">
    <property type="nucleotide sequence ID" value="NZ_JAVDVI010000006.1"/>
</dbReference>
<dbReference type="Proteomes" id="UP001255185">
    <property type="component" value="Unassembled WGS sequence"/>
</dbReference>
<evidence type="ECO:0000256" key="2">
    <source>
        <dbReference type="ARBA" id="ARBA00023012"/>
    </source>
</evidence>
<gene>
    <name evidence="5" type="ORF">J2X31_001823</name>
</gene>
<dbReference type="PROSITE" id="PS50110">
    <property type="entry name" value="RESPONSE_REGULATORY"/>
    <property type="match status" value="1"/>
</dbReference>